<reference evidence="4" key="2">
    <citation type="submission" date="2024-06" db="UniProtKB">
        <authorList>
            <consortium name="EnsemblMetazoa"/>
        </authorList>
    </citation>
    <scope>IDENTIFICATION</scope>
</reference>
<sequence length="337" mass="36158">MIACITETEHLEIVEILVQAGANVNIQVESLSIPFMNGSTPLMMASYCGHMQTVQLLLEAGADPNIQINSSSIPIINGFTALMMASSSGHMQTVQLLLKAGADPSKATMTGETALRNAVTFAHYEIVDELIKAGASTNISIFNPIINTTMNCTITQCCVMVIATKNTPVNEINQIMQKSVQDKFINSAIDMGLQQIKAQEETKHIKILQLLLKVTPQPEDDPYSLIAATAAGCTPAVELLLKAGYDPLALCSSSGLYNNTLKSTPVRLTGGDCNTLTIACQQGHIDIVKLILQRSVDLNATQDNVLTPLMAACTAKEDNLEIVRLLLEAGADPNVKF</sequence>
<dbReference type="PROSITE" id="PS50297">
    <property type="entry name" value="ANK_REP_REGION"/>
    <property type="match status" value="4"/>
</dbReference>
<feature type="repeat" description="ANK" evidence="3">
    <location>
        <begin position="37"/>
        <end position="69"/>
    </location>
</feature>
<name>A0AAN0JZG4_AMPQE</name>
<dbReference type="Gene3D" id="1.25.40.20">
    <property type="entry name" value="Ankyrin repeat-containing domain"/>
    <property type="match status" value="3"/>
</dbReference>
<dbReference type="PANTHER" id="PTHR24171:SF8">
    <property type="entry name" value="BRCA1-ASSOCIATED RING DOMAIN PROTEIN 1"/>
    <property type="match status" value="1"/>
</dbReference>
<organism evidence="4 5">
    <name type="scientific">Amphimedon queenslandica</name>
    <name type="common">Sponge</name>
    <dbReference type="NCBI Taxonomy" id="400682"/>
    <lineage>
        <taxon>Eukaryota</taxon>
        <taxon>Metazoa</taxon>
        <taxon>Porifera</taxon>
        <taxon>Demospongiae</taxon>
        <taxon>Heteroscleromorpha</taxon>
        <taxon>Haplosclerida</taxon>
        <taxon>Niphatidae</taxon>
        <taxon>Amphimedon</taxon>
    </lineage>
</organism>
<evidence type="ECO:0000256" key="2">
    <source>
        <dbReference type="ARBA" id="ARBA00023043"/>
    </source>
</evidence>
<feature type="repeat" description="ANK" evidence="3">
    <location>
        <begin position="304"/>
        <end position="337"/>
    </location>
</feature>
<dbReference type="SMART" id="SM00248">
    <property type="entry name" value="ANK"/>
    <property type="match status" value="7"/>
</dbReference>
<feature type="repeat" description="ANK" evidence="3">
    <location>
        <begin position="77"/>
        <end position="109"/>
    </location>
</feature>
<dbReference type="KEGG" id="aqu:105315606"/>
<evidence type="ECO:0000313" key="4">
    <source>
        <dbReference type="EnsemblMetazoa" id="XP_019862314.1"/>
    </source>
</evidence>
<dbReference type="GO" id="GO:0004842">
    <property type="term" value="F:ubiquitin-protein transferase activity"/>
    <property type="evidence" value="ECO:0007669"/>
    <property type="project" value="TreeGrafter"/>
</dbReference>
<dbReference type="PANTHER" id="PTHR24171">
    <property type="entry name" value="ANKYRIN REPEAT DOMAIN-CONTAINING PROTEIN 39-RELATED"/>
    <property type="match status" value="1"/>
</dbReference>
<dbReference type="InterPro" id="IPR036770">
    <property type="entry name" value="Ankyrin_rpt-contain_sf"/>
</dbReference>
<dbReference type="AlphaFoldDB" id="A0AAN0JZG4"/>
<dbReference type="InterPro" id="IPR002110">
    <property type="entry name" value="Ankyrin_rpt"/>
</dbReference>
<dbReference type="SUPFAM" id="SSF48403">
    <property type="entry name" value="Ankyrin repeat"/>
    <property type="match status" value="1"/>
</dbReference>
<protein>
    <submittedName>
        <fullName evidence="4">Uncharacterized protein</fullName>
    </submittedName>
</protein>
<evidence type="ECO:0000256" key="1">
    <source>
        <dbReference type="ARBA" id="ARBA00022737"/>
    </source>
</evidence>
<accession>A0AAN0JZG4</accession>
<evidence type="ECO:0000256" key="3">
    <source>
        <dbReference type="PROSITE-ProRule" id="PRU00023"/>
    </source>
</evidence>
<feature type="repeat" description="ANK" evidence="3">
    <location>
        <begin position="110"/>
        <end position="139"/>
    </location>
</feature>
<dbReference type="PROSITE" id="PS50088">
    <property type="entry name" value="ANK_REPEAT"/>
    <property type="match status" value="5"/>
</dbReference>
<dbReference type="EnsemblMetazoa" id="XM_020006755.1">
    <property type="protein sequence ID" value="XP_019862314.1"/>
    <property type="gene ID" value="LOC105315606"/>
</dbReference>
<dbReference type="GeneID" id="105315606"/>
<dbReference type="GO" id="GO:0085020">
    <property type="term" value="P:protein K6-linked ubiquitination"/>
    <property type="evidence" value="ECO:0007669"/>
    <property type="project" value="TreeGrafter"/>
</dbReference>
<proteinExistence type="predicted"/>
<dbReference type="RefSeq" id="XP_019862314.1">
    <property type="nucleotide sequence ID" value="XM_020006755.1"/>
</dbReference>
<keyword evidence="2 3" id="KW-0040">ANK repeat</keyword>
<keyword evidence="5" id="KW-1185">Reference proteome</keyword>
<reference evidence="5" key="1">
    <citation type="journal article" date="2010" name="Nature">
        <title>The Amphimedon queenslandica genome and the evolution of animal complexity.</title>
        <authorList>
            <person name="Srivastava M."/>
            <person name="Simakov O."/>
            <person name="Chapman J."/>
            <person name="Fahey B."/>
            <person name="Gauthier M.E."/>
            <person name="Mitros T."/>
            <person name="Richards G.S."/>
            <person name="Conaco C."/>
            <person name="Dacre M."/>
            <person name="Hellsten U."/>
            <person name="Larroux C."/>
            <person name="Putnam N.H."/>
            <person name="Stanke M."/>
            <person name="Adamska M."/>
            <person name="Darling A."/>
            <person name="Degnan S.M."/>
            <person name="Oakley T.H."/>
            <person name="Plachetzki D.C."/>
            <person name="Zhai Y."/>
            <person name="Adamski M."/>
            <person name="Calcino A."/>
            <person name="Cummins S.F."/>
            <person name="Goodstein D.M."/>
            <person name="Harris C."/>
            <person name="Jackson D.J."/>
            <person name="Leys S.P."/>
            <person name="Shu S."/>
            <person name="Woodcroft B.J."/>
            <person name="Vervoort M."/>
            <person name="Kosik K.S."/>
            <person name="Manning G."/>
            <person name="Degnan B.M."/>
            <person name="Rokhsar D.S."/>
        </authorList>
    </citation>
    <scope>NUCLEOTIDE SEQUENCE [LARGE SCALE GENOMIC DNA]</scope>
</reference>
<evidence type="ECO:0000313" key="5">
    <source>
        <dbReference type="Proteomes" id="UP000007879"/>
    </source>
</evidence>
<feature type="repeat" description="ANK" evidence="3">
    <location>
        <begin position="271"/>
        <end position="303"/>
    </location>
</feature>
<dbReference type="Pfam" id="PF12796">
    <property type="entry name" value="Ank_2"/>
    <property type="match status" value="3"/>
</dbReference>
<keyword evidence="1" id="KW-0677">Repeat</keyword>
<dbReference type="PRINTS" id="PR01415">
    <property type="entry name" value="ANKYRIN"/>
</dbReference>
<dbReference type="Proteomes" id="UP000007879">
    <property type="component" value="Unassembled WGS sequence"/>
</dbReference>